<proteinExistence type="predicted"/>
<keyword evidence="3" id="KW-1185">Reference proteome</keyword>
<feature type="compositionally biased region" description="Polar residues" evidence="1">
    <location>
        <begin position="14"/>
        <end position="24"/>
    </location>
</feature>
<accession>A0A0B7NCF3</accession>
<dbReference type="AlphaFoldDB" id="A0A0B7NCF3"/>
<organism evidence="2 3">
    <name type="scientific">Parasitella parasitica</name>
    <dbReference type="NCBI Taxonomy" id="35722"/>
    <lineage>
        <taxon>Eukaryota</taxon>
        <taxon>Fungi</taxon>
        <taxon>Fungi incertae sedis</taxon>
        <taxon>Mucoromycota</taxon>
        <taxon>Mucoromycotina</taxon>
        <taxon>Mucoromycetes</taxon>
        <taxon>Mucorales</taxon>
        <taxon>Mucorineae</taxon>
        <taxon>Mucoraceae</taxon>
        <taxon>Parasitella</taxon>
    </lineage>
</organism>
<evidence type="ECO:0000256" key="1">
    <source>
        <dbReference type="SAM" id="MobiDB-lite"/>
    </source>
</evidence>
<reference evidence="2 3" key="1">
    <citation type="submission" date="2014-09" db="EMBL/GenBank/DDBJ databases">
        <authorList>
            <person name="Ellenberger Sabrina"/>
        </authorList>
    </citation>
    <scope>NUCLEOTIDE SEQUENCE [LARGE SCALE GENOMIC DNA]</scope>
    <source>
        <strain evidence="2 3">CBS 412.66</strain>
    </source>
</reference>
<gene>
    <name evidence="2" type="primary">PARPA_07083.1 scaffold 25415</name>
</gene>
<evidence type="ECO:0000313" key="2">
    <source>
        <dbReference type="EMBL" id="CEP13058.1"/>
    </source>
</evidence>
<dbReference type="Proteomes" id="UP000054107">
    <property type="component" value="Unassembled WGS sequence"/>
</dbReference>
<name>A0A0B7NCF3_9FUNG</name>
<protein>
    <submittedName>
        <fullName evidence="2">Uncharacterized protein</fullName>
    </submittedName>
</protein>
<feature type="region of interest" description="Disordered" evidence="1">
    <location>
        <begin position="1"/>
        <end position="24"/>
    </location>
</feature>
<dbReference type="EMBL" id="LN728934">
    <property type="protein sequence ID" value="CEP13058.1"/>
    <property type="molecule type" value="Genomic_DNA"/>
</dbReference>
<evidence type="ECO:0000313" key="3">
    <source>
        <dbReference type="Proteomes" id="UP000054107"/>
    </source>
</evidence>
<sequence length="148" mass="16952">MNSQPRQSKRLKVNSESAPSTEVVSRDTTTFDGLERSLGYNLKKHAMSIKPISRKEKYFHFTCINGILDISNPSRILMLRSLPVQVSNNIIKKPTVSKTIQYEDFNIPSLSKKFSNISHRNGIQKVLLFIQNEHEDSPALDIYQFIVD</sequence>